<accession>A0A6J4TGD8</accession>
<evidence type="ECO:0000256" key="2">
    <source>
        <dbReference type="SAM" id="SignalP"/>
    </source>
</evidence>
<feature type="compositionally biased region" description="Gly residues" evidence="1">
    <location>
        <begin position="291"/>
        <end position="304"/>
    </location>
</feature>
<proteinExistence type="predicted"/>
<sequence>MSSHLRIGACSLIACGVLALPAGANAADIQTAVSAVSAHTDRADSALDRAVALFERNSDRAARVAYAKSRKQMGLATAAAAKARRQADTPDEHAAAGAATAMLAKEQGQNIEQLVAALIPADGADENKIAAAARADTKGREKAIAILTALLAHVPEQAKPGILKAIAALSVDRADETNVAVKALVSPKVSNTNKRRVALAIKTSVDGQNTASAKLAALIADPNMPAQSKPGLQIAYDNVTAEHGSLADILSRLSPRMPAFVRDFVTKIITQARTDAQGMRENHPTGPPAGTPGGPTAGPSGGPGATVPAGPLAGTQFGPPAS</sequence>
<reference evidence="3" key="1">
    <citation type="submission" date="2020-02" db="EMBL/GenBank/DDBJ databases">
        <authorList>
            <person name="Meier V. D."/>
        </authorList>
    </citation>
    <scope>NUCLEOTIDE SEQUENCE</scope>
    <source>
        <strain evidence="3">AVDCRST_MAG67</strain>
    </source>
</reference>
<protein>
    <submittedName>
        <fullName evidence="3">Uncharacterized protein</fullName>
    </submittedName>
</protein>
<feature type="region of interest" description="Disordered" evidence="1">
    <location>
        <begin position="273"/>
        <end position="322"/>
    </location>
</feature>
<organism evidence="3">
    <name type="scientific">uncultured Solirubrobacteraceae bacterium</name>
    <dbReference type="NCBI Taxonomy" id="1162706"/>
    <lineage>
        <taxon>Bacteria</taxon>
        <taxon>Bacillati</taxon>
        <taxon>Actinomycetota</taxon>
        <taxon>Thermoleophilia</taxon>
        <taxon>Solirubrobacterales</taxon>
        <taxon>Solirubrobacteraceae</taxon>
        <taxon>environmental samples</taxon>
    </lineage>
</organism>
<feature type="chain" id="PRO_5026705905" evidence="2">
    <location>
        <begin position="27"/>
        <end position="322"/>
    </location>
</feature>
<dbReference type="AlphaFoldDB" id="A0A6J4TGD8"/>
<evidence type="ECO:0000313" key="3">
    <source>
        <dbReference type="EMBL" id="CAA9522532.1"/>
    </source>
</evidence>
<feature type="signal peptide" evidence="2">
    <location>
        <begin position="1"/>
        <end position="26"/>
    </location>
</feature>
<dbReference type="EMBL" id="CADCVQ010000148">
    <property type="protein sequence ID" value="CAA9522532.1"/>
    <property type="molecule type" value="Genomic_DNA"/>
</dbReference>
<gene>
    <name evidence="3" type="ORF">AVDCRST_MAG67-3805</name>
</gene>
<name>A0A6J4TGD8_9ACTN</name>
<keyword evidence="2" id="KW-0732">Signal</keyword>
<evidence type="ECO:0000256" key="1">
    <source>
        <dbReference type="SAM" id="MobiDB-lite"/>
    </source>
</evidence>
<feature type="compositionally biased region" description="Low complexity" evidence="1">
    <location>
        <begin position="305"/>
        <end position="315"/>
    </location>
</feature>